<dbReference type="GO" id="GO:0015098">
    <property type="term" value="F:molybdate ion transmembrane transporter activity"/>
    <property type="evidence" value="ECO:0007669"/>
    <property type="project" value="InterPro"/>
</dbReference>
<keyword evidence="9 12" id="KW-0472">Membrane</keyword>
<evidence type="ECO:0000256" key="8">
    <source>
        <dbReference type="ARBA" id="ARBA00023065"/>
    </source>
</evidence>
<evidence type="ECO:0000256" key="3">
    <source>
        <dbReference type="ARBA" id="ARBA00021242"/>
    </source>
</evidence>
<feature type="transmembrane region" description="Helical" evidence="12">
    <location>
        <begin position="117"/>
        <end position="135"/>
    </location>
</feature>
<feature type="transmembrane region" description="Helical" evidence="12">
    <location>
        <begin position="12"/>
        <end position="37"/>
    </location>
</feature>
<evidence type="ECO:0000256" key="7">
    <source>
        <dbReference type="ARBA" id="ARBA00022989"/>
    </source>
</evidence>
<feature type="transmembrane region" description="Helical" evidence="12">
    <location>
        <begin position="395"/>
        <end position="413"/>
    </location>
</feature>
<keyword evidence="7 12" id="KW-1133">Transmembrane helix</keyword>
<dbReference type="SUPFAM" id="SSF103473">
    <property type="entry name" value="MFS general substrate transporter"/>
    <property type="match status" value="1"/>
</dbReference>
<name>A0A5E4N5X5_9HEMI</name>
<dbReference type="AlphaFoldDB" id="A0A5E4N5X5"/>
<dbReference type="Proteomes" id="UP000325440">
    <property type="component" value="Unassembled WGS sequence"/>
</dbReference>
<evidence type="ECO:0000256" key="9">
    <source>
        <dbReference type="ARBA" id="ARBA00023136"/>
    </source>
</evidence>
<feature type="transmembrane region" description="Helical" evidence="12">
    <location>
        <begin position="294"/>
        <end position="313"/>
    </location>
</feature>
<feature type="transmembrane region" description="Helical" evidence="12">
    <location>
        <begin position="57"/>
        <end position="76"/>
    </location>
</feature>
<dbReference type="EMBL" id="CABPRJ010001439">
    <property type="protein sequence ID" value="VVC36951.1"/>
    <property type="molecule type" value="Genomic_DNA"/>
</dbReference>
<feature type="transmembrane region" description="Helical" evidence="12">
    <location>
        <begin position="88"/>
        <end position="110"/>
    </location>
</feature>
<feature type="transmembrane region" description="Helical" evidence="12">
    <location>
        <begin position="354"/>
        <end position="374"/>
    </location>
</feature>
<dbReference type="InterPro" id="IPR036259">
    <property type="entry name" value="MFS_trans_sf"/>
</dbReference>
<feature type="transmembrane region" description="Helical" evidence="12">
    <location>
        <begin position="325"/>
        <end position="348"/>
    </location>
</feature>
<gene>
    <name evidence="13" type="ORF">CINCED_3A022475</name>
</gene>
<feature type="transmembrane region" description="Helical" evidence="12">
    <location>
        <begin position="185"/>
        <end position="203"/>
    </location>
</feature>
<feature type="transmembrane region" description="Helical" evidence="12">
    <location>
        <begin position="215"/>
        <end position="239"/>
    </location>
</feature>
<keyword evidence="14" id="KW-1185">Reference proteome</keyword>
<evidence type="ECO:0000256" key="12">
    <source>
        <dbReference type="SAM" id="Phobius"/>
    </source>
</evidence>
<dbReference type="InterPro" id="IPR008509">
    <property type="entry name" value="MOT2/MFSD5"/>
</dbReference>
<dbReference type="Pfam" id="PF05631">
    <property type="entry name" value="MFS_5"/>
    <property type="match status" value="1"/>
</dbReference>
<evidence type="ECO:0000256" key="5">
    <source>
        <dbReference type="ARBA" id="ARBA00022475"/>
    </source>
</evidence>
<keyword evidence="4" id="KW-0813">Transport</keyword>
<evidence type="ECO:0000256" key="10">
    <source>
        <dbReference type="ARBA" id="ARBA00030646"/>
    </source>
</evidence>
<dbReference type="Gene3D" id="1.20.1250.20">
    <property type="entry name" value="MFS general substrate transporter like domains"/>
    <property type="match status" value="1"/>
</dbReference>
<comment type="function">
    <text evidence="1">Mediates high-affinity intracellular uptake of the rare oligo-element molybdenum.</text>
</comment>
<keyword evidence="8" id="KW-0406">Ion transport</keyword>
<dbReference type="GO" id="GO:0006811">
    <property type="term" value="P:monoatomic ion transport"/>
    <property type="evidence" value="ECO:0007669"/>
    <property type="project" value="UniProtKB-KW"/>
</dbReference>
<dbReference type="PANTHER" id="PTHR23516">
    <property type="entry name" value="SAM (S-ADENOSYL METHIONINE) TRANSPORTER"/>
    <property type="match status" value="1"/>
</dbReference>
<keyword evidence="6 12" id="KW-0812">Transmembrane</keyword>
<reference evidence="13 14" key="1">
    <citation type="submission" date="2019-08" db="EMBL/GenBank/DDBJ databases">
        <authorList>
            <person name="Alioto T."/>
            <person name="Alioto T."/>
            <person name="Gomez Garrido J."/>
        </authorList>
    </citation>
    <scope>NUCLEOTIDE SEQUENCE [LARGE SCALE GENOMIC DNA]</scope>
</reference>
<evidence type="ECO:0000256" key="1">
    <source>
        <dbReference type="ARBA" id="ARBA00003019"/>
    </source>
</evidence>
<keyword evidence="5" id="KW-1003">Cell membrane</keyword>
<evidence type="ECO:0000256" key="4">
    <source>
        <dbReference type="ARBA" id="ARBA00022448"/>
    </source>
</evidence>
<feature type="transmembrane region" description="Helical" evidence="12">
    <location>
        <begin position="141"/>
        <end position="164"/>
    </location>
</feature>
<organism evidence="13 14">
    <name type="scientific">Cinara cedri</name>
    <dbReference type="NCBI Taxonomy" id="506608"/>
    <lineage>
        <taxon>Eukaryota</taxon>
        <taxon>Metazoa</taxon>
        <taxon>Ecdysozoa</taxon>
        <taxon>Arthropoda</taxon>
        <taxon>Hexapoda</taxon>
        <taxon>Insecta</taxon>
        <taxon>Pterygota</taxon>
        <taxon>Neoptera</taxon>
        <taxon>Paraneoptera</taxon>
        <taxon>Hemiptera</taxon>
        <taxon>Sternorrhyncha</taxon>
        <taxon>Aphidomorpha</taxon>
        <taxon>Aphidoidea</taxon>
        <taxon>Aphididae</taxon>
        <taxon>Lachninae</taxon>
        <taxon>Cinara</taxon>
    </lineage>
</organism>
<dbReference type="GO" id="GO:0005886">
    <property type="term" value="C:plasma membrane"/>
    <property type="evidence" value="ECO:0007669"/>
    <property type="project" value="UniProtKB-SubCell"/>
</dbReference>
<evidence type="ECO:0000256" key="11">
    <source>
        <dbReference type="ARBA" id="ARBA00032555"/>
    </source>
</evidence>
<evidence type="ECO:0000256" key="6">
    <source>
        <dbReference type="ARBA" id="ARBA00022692"/>
    </source>
</evidence>
<evidence type="ECO:0000313" key="14">
    <source>
        <dbReference type="Proteomes" id="UP000325440"/>
    </source>
</evidence>
<comment type="subcellular location">
    <subcellularLocation>
        <location evidence="2">Cell membrane</location>
        <topology evidence="2">Multi-pass membrane protein</topology>
    </subcellularLocation>
</comment>
<feature type="transmembrane region" description="Helical" evidence="12">
    <location>
        <begin position="425"/>
        <end position="447"/>
    </location>
</feature>
<dbReference type="CDD" id="cd17487">
    <property type="entry name" value="MFS_MFSD5_like"/>
    <property type="match status" value="1"/>
</dbReference>
<evidence type="ECO:0000313" key="13">
    <source>
        <dbReference type="EMBL" id="VVC36951.1"/>
    </source>
</evidence>
<proteinExistence type="predicted"/>
<evidence type="ECO:0000256" key="2">
    <source>
        <dbReference type="ARBA" id="ARBA00004651"/>
    </source>
</evidence>
<accession>A0A5E4N5X5</accession>
<sequence length="466" mass="53202">MGIAEIFDRQPAIMFVLTMVILFIVIAILFIISKNYVVEKQKHDISPDFQKLQRSYLIVYCMACFADWLQGPYVYSLYKHYGYNEGEIAVLFIVGTISNSLFGTFTGALADNYGRKILCILYGLLYSGCCITKLYENYRLLLLGRLLGGISTSILYSAFDSWYINEHVNYYKLPNEWLNNTFAKATFLNAMLAIFAGILSYFLVNILEFGPVSPFIMAIPFLMATSIYSIMSLNEHYIYNAISPSSSVKNAIVLWLTNKNIFTLSIVQSFYEGVMYLFIFIWTPALEPIKPPLGLIFSSFMLALMIGSKIYSIMSANNVLDSTKLLEISTFLASFSFLICSVVSTVTFTNYSPYTIQICYLFFIFYEISIGIYLPSMTYLKSHVIPEKVRVTISNVIKIPSNMFICLALLWIHLKEKSHKTDGDIIFTIYNVCLIATTFTFMCSKIFSKFHHKTYKDGIKHSDVEV</sequence>
<protein>
    <recommendedName>
        <fullName evidence="3">Molybdate-anion transporter</fullName>
    </recommendedName>
    <alternativeName>
        <fullName evidence="10">Major facilitator superfamily domain-containing protein 5</fullName>
    </alternativeName>
    <alternativeName>
        <fullName evidence="11">Molybdate transporter 2 homolog</fullName>
    </alternativeName>
</protein>
<dbReference type="PANTHER" id="PTHR23516:SF1">
    <property type="entry name" value="MOLYBDATE-ANION TRANSPORTER"/>
    <property type="match status" value="1"/>
</dbReference>
<feature type="transmembrane region" description="Helical" evidence="12">
    <location>
        <begin position="260"/>
        <end position="282"/>
    </location>
</feature>
<dbReference type="OrthoDB" id="263957at2759"/>